<feature type="domain" description="SCP2" evidence="1">
    <location>
        <begin position="109"/>
        <end position="208"/>
    </location>
</feature>
<feature type="non-terminal residue" evidence="2">
    <location>
        <position position="232"/>
    </location>
</feature>
<dbReference type="PANTHER" id="PTHR10094:SF25">
    <property type="entry name" value="SCP2 STEROL-BINDING DOMAIN-CONTAINING PROTEIN 1"/>
    <property type="match status" value="1"/>
</dbReference>
<sequence length="232" mass="25220">MDEKVSLGMFEGTLDPAKAFMGQKLKIQGNLMAAHKFQQFWAEEALHGSLRHLNEKLALQSAANTGNACPVGGGASVGHGGSDGGGRGASDEALLASIPVDGLKSDVVFNTIRTRLSEEPDLVKAMRFVIQFNITRNGKVVAVWTTDTKVDGGEVYRSAPKVKPDAIVNVDDENYVKILFGKLNPQRAFMTGKVSVKGNILLLQKLDTFWNQVQGQRKDPEMPNVKDIMLSH</sequence>
<dbReference type="Proteomes" id="UP000728032">
    <property type="component" value="Unassembled WGS sequence"/>
</dbReference>
<evidence type="ECO:0000313" key="3">
    <source>
        <dbReference type="Proteomes" id="UP000728032"/>
    </source>
</evidence>
<keyword evidence="3" id="KW-1185">Reference proteome</keyword>
<dbReference type="Pfam" id="PF02036">
    <property type="entry name" value="SCP2"/>
    <property type="match status" value="2"/>
</dbReference>
<dbReference type="OrthoDB" id="3592703at2759"/>
<dbReference type="PANTHER" id="PTHR10094">
    <property type="entry name" value="STEROL CARRIER PROTEIN 2 SCP-2 FAMILY PROTEIN"/>
    <property type="match status" value="1"/>
</dbReference>
<protein>
    <recommendedName>
        <fullName evidence="1">SCP2 domain-containing protein</fullName>
    </recommendedName>
</protein>
<dbReference type="SUPFAM" id="SSF55718">
    <property type="entry name" value="SCP-like"/>
    <property type="match status" value="2"/>
</dbReference>
<evidence type="ECO:0000259" key="1">
    <source>
        <dbReference type="Pfam" id="PF02036"/>
    </source>
</evidence>
<organism evidence="2">
    <name type="scientific">Oppiella nova</name>
    <dbReference type="NCBI Taxonomy" id="334625"/>
    <lineage>
        <taxon>Eukaryota</taxon>
        <taxon>Metazoa</taxon>
        <taxon>Ecdysozoa</taxon>
        <taxon>Arthropoda</taxon>
        <taxon>Chelicerata</taxon>
        <taxon>Arachnida</taxon>
        <taxon>Acari</taxon>
        <taxon>Acariformes</taxon>
        <taxon>Sarcoptiformes</taxon>
        <taxon>Oribatida</taxon>
        <taxon>Brachypylina</taxon>
        <taxon>Oppioidea</taxon>
        <taxon>Oppiidae</taxon>
        <taxon>Oppiella</taxon>
    </lineage>
</organism>
<dbReference type="InterPro" id="IPR036527">
    <property type="entry name" value="SCP2_sterol-bd_dom_sf"/>
</dbReference>
<dbReference type="EMBL" id="OC922468">
    <property type="protein sequence ID" value="CAD7654191.1"/>
    <property type="molecule type" value="Genomic_DNA"/>
</dbReference>
<feature type="domain" description="SCP2" evidence="1">
    <location>
        <begin position="4"/>
        <end position="39"/>
    </location>
</feature>
<dbReference type="EMBL" id="CAJPVJ010007643">
    <property type="protein sequence ID" value="CAG2171378.1"/>
    <property type="molecule type" value="Genomic_DNA"/>
</dbReference>
<gene>
    <name evidence="2" type="ORF">ONB1V03_LOCUS10841</name>
</gene>
<dbReference type="InterPro" id="IPR003033">
    <property type="entry name" value="SCP2_sterol-bd_dom"/>
</dbReference>
<dbReference type="Gene3D" id="3.30.1050.10">
    <property type="entry name" value="SCP2 sterol-binding domain"/>
    <property type="match status" value="2"/>
</dbReference>
<accession>A0A7R9QQJ0</accession>
<proteinExistence type="predicted"/>
<reference evidence="2" key="1">
    <citation type="submission" date="2020-11" db="EMBL/GenBank/DDBJ databases">
        <authorList>
            <person name="Tran Van P."/>
        </authorList>
    </citation>
    <scope>NUCLEOTIDE SEQUENCE</scope>
</reference>
<name>A0A7R9QQJ0_9ACAR</name>
<evidence type="ECO:0000313" key="2">
    <source>
        <dbReference type="EMBL" id="CAD7654191.1"/>
    </source>
</evidence>
<dbReference type="AlphaFoldDB" id="A0A7R9QQJ0"/>
<dbReference type="GO" id="GO:0005829">
    <property type="term" value="C:cytosol"/>
    <property type="evidence" value="ECO:0007669"/>
    <property type="project" value="TreeGrafter"/>
</dbReference>